<evidence type="ECO:0000256" key="1">
    <source>
        <dbReference type="SAM" id="MobiDB-lite"/>
    </source>
</evidence>
<reference evidence="2 3" key="1">
    <citation type="journal article" date="2019" name="Commun. Biol.">
        <title>The bagworm genome reveals a unique fibroin gene that provides high tensile strength.</title>
        <authorList>
            <person name="Kono N."/>
            <person name="Nakamura H."/>
            <person name="Ohtoshi R."/>
            <person name="Tomita M."/>
            <person name="Numata K."/>
            <person name="Arakawa K."/>
        </authorList>
    </citation>
    <scope>NUCLEOTIDE SEQUENCE [LARGE SCALE GENOMIC DNA]</scope>
</reference>
<organism evidence="2 3">
    <name type="scientific">Eumeta variegata</name>
    <name type="common">Bagworm moth</name>
    <name type="synonym">Eumeta japonica</name>
    <dbReference type="NCBI Taxonomy" id="151549"/>
    <lineage>
        <taxon>Eukaryota</taxon>
        <taxon>Metazoa</taxon>
        <taxon>Ecdysozoa</taxon>
        <taxon>Arthropoda</taxon>
        <taxon>Hexapoda</taxon>
        <taxon>Insecta</taxon>
        <taxon>Pterygota</taxon>
        <taxon>Neoptera</taxon>
        <taxon>Endopterygota</taxon>
        <taxon>Lepidoptera</taxon>
        <taxon>Glossata</taxon>
        <taxon>Ditrysia</taxon>
        <taxon>Tineoidea</taxon>
        <taxon>Psychidae</taxon>
        <taxon>Oiketicinae</taxon>
        <taxon>Eumeta</taxon>
    </lineage>
</organism>
<feature type="compositionally biased region" description="Low complexity" evidence="1">
    <location>
        <begin position="77"/>
        <end position="86"/>
    </location>
</feature>
<accession>A0A4C1TEE7</accession>
<dbReference type="EMBL" id="BGZK01000053">
    <property type="protein sequence ID" value="GBP12879.1"/>
    <property type="molecule type" value="Genomic_DNA"/>
</dbReference>
<name>A0A4C1TEE7_EUMVA</name>
<proteinExistence type="predicted"/>
<dbReference type="Proteomes" id="UP000299102">
    <property type="component" value="Unassembled WGS sequence"/>
</dbReference>
<gene>
    <name evidence="2" type="ORF">EVAR_6187_1</name>
</gene>
<dbReference type="AlphaFoldDB" id="A0A4C1TEE7"/>
<evidence type="ECO:0000313" key="3">
    <source>
        <dbReference type="Proteomes" id="UP000299102"/>
    </source>
</evidence>
<sequence>MYVKSGGLPTTATTEDIISAVWLMIEADKGMTYQQIWTSLGIALAGGEERALSRMSFTWKLHTVKLFQRCSDGTGRAGATLGRGSSPRCRMKTDAVRPV</sequence>
<keyword evidence="3" id="KW-1185">Reference proteome</keyword>
<dbReference type="OrthoDB" id="10017160at2759"/>
<protein>
    <submittedName>
        <fullName evidence="2">Uncharacterized protein</fullName>
    </submittedName>
</protein>
<evidence type="ECO:0000313" key="2">
    <source>
        <dbReference type="EMBL" id="GBP12879.1"/>
    </source>
</evidence>
<comment type="caution">
    <text evidence="2">The sequence shown here is derived from an EMBL/GenBank/DDBJ whole genome shotgun (WGS) entry which is preliminary data.</text>
</comment>
<feature type="region of interest" description="Disordered" evidence="1">
    <location>
        <begin position="77"/>
        <end position="99"/>
    </location>
</feature>